<sequence>MKLVFLDESGIAFQLGAVAAGGQAATLAARWSPMGFRSHLTARVQGAGAAARRPGE</sequence>
<dbReference type="EMBL" id="FNDI01000042">
    <property type="protein sequence ID" value="SDJ30690.1"/>
    <property type="molecule type" value="Genomic_DNA"/>
</dbReference>
<organism evidence="1 2">
    <name type="scientific">Paraburkholderia steynii</name>
    <dbReference type="NCBI Taxonomy" id="1245441"/>
    <lineage>
        <taxon>Bacteria</taxon>
        <taxon>Pseudomonadati</taxon>
        <taxon>Pseudomonadota</taxon>
        <taxon>Betaproteobacteria</taxon>
        <taxon>Burkholderiales</taxon>
        <taxon>Burkholderiaceae</taxon>
        <taxon>Paraburkholderia</taxon>
    </lineage>
</organism>
<proteinExistence type="predicted"/>
<dbReference type="Proteomes" id="UP000198900">
    <property type="component" value="Unassembled WGS sequence"/>
</dbReference>
<name>A0A7Z7FMX3_9BURK</name>
<comment type="caution">
    <text evidence="1">The sequence shown here is derived from an EMBL/GenBank/DDBJ whole genome shotgun (WGS) entry which is preliminary data.</text>
</comment>
<dbReference type="AlphaFoldDB" id="A0A7Z7FMX3"/>
<accession>A0A7Z7FMX3</accession>
<evidence type="ECO:0000313" key="1">
    <source>
        <dbReference type="EMBL" id="SDJ30690.1"/>
    </source>
</evidence>
<keyword evidence="2" id="KW-1185">Reference proteome</keyword>
<protein>
    <submittedName>
        <fullName evidence="1">Uncharacterized protein</fullName>
    </submittedName>
</protein>
<evidence type="ECO:0000313" key="2">
    <source>
        <dbReference type="Proteomes" id="UP000198900"/>
    </source>
</evidence>
<gene>
    <name evidence="1" type="ORF">SAMN04487926_14221</name>
</gene>
<reference evidence="1" key="1">
    <citation type="submission" date="2016-10" db="EMBL/GenBank/DDBJ databases">
        <authorList>
            <person name="Varghese N."/>
            <person name="Submissions S."/>
        </authorList>
    </citation>
    <scope>NUCLEOTIDE SEQUENCE [LARGE SCALE GENOMIC DNA]</scope>
    <source>
        <strain evidence="1">YR281</strain>
    </source>
</reference>